<sequence length="100" mass="10975">MSTVTFHEIGRDELEDFASKLAASVRVVLAEYPSIREFLVGADLESGDINFGLRFISVDPDYADDMADEVLAKAVDLVAEQGGSRPADLEREESVLLLTR</sequence>
<reference evidence="2" key="1">
    <citation type="submission" date="2019-09" db="EMBL/GenBank/DDBJ databases">
        <title>Whole genome sequencing of Microbacterium maritypicum.</title>
        <authorList>
            <person name="Lenchi N."/>
        </authorList>
    </citation>
    <scope>NUCLEOTIDE SEQUENCE [LARGE SCALE GENOMIC DNA]</scope>
    <source>
        <strain evidence="2">G1</strain>
    </source>
</reference>
<dbReference type="Proteomes" id="UP000478836">
    <property type="component" value="Unassembled WGS sequence"/>
</dbReference>
<evidence type="ECO:0000313" key="2">
    <source>
        <dbReference type="Proteomes" id="UP000478836"/>
    </source>
</evidence>
<accession>A0ABQ6VAF1</accession>
<proteinExistence type="predicted"/>
<dbReference type="RefSeq" id="WP_151458908.1">
    <property type="nucleotide sequence ID" value="NZ_CBDRDJ010000002.1"/>
</dbReference>
<gene>
    <name evidence="1" type="ORF">F6A08_06065</name>
</gene>
<organism evidence="1 2">
    <name type="scientific">Microbacterium algeriense</name>
    <dbReference type="NCBI Taxonomy" id="2615184"/>
    <lineage>
        <taxon>Bacteria</taxon>
        <taxon>Bacillati</taxon>
        <taxon>Actinomycetota</taxon>
        <taxon>Actinomycetes</taxon>
        <taxon>Micrococcales</taxon>
        <taxon>Microbacteriaceae</taxon>
        <taxon>Microbacterium</taxon>
    </lineage>
</organism>
<dbReference type="EMBL" id="WAAO01000001">
    <property type="protein sequence ID" value="KAB1867350.1"/>
    <property type="molecule type" value="Genomic_DNA"/>
</dbReference>
<comment type="caution">
    <text evidence="1">The sequence shown here is derived from an EMBL/GenBank/DDBJ whole genome shotgun (WGS) entry which is preliminary data.</text>
</comment>
<dbReference type="GeneID" id="77476007"/>
<protein>
    <submittedName>
        <fullName evidence="1">Uncharacterized protein</fullName>
    </submittedName>
</protein>
<evidence type="ECO:0000313" key="1">
    <source>
        <dbReference type="EMBL" id="KAB1867350.1"/>
    </source>
</evidence>
<name>A0ABQ6VAF1_9MICO</name>
<keyword evidence="2" id="KW-1185">Reference proteome</keyword>